<comment type="catalytic activity">
    <reaction evidence="4">
        <text>N-terminal L-aspartyl-[protein] + L-leucyl-tRNA(Leu) = N-terminal L-leucyl-L-aspartyl-[protein] + tRNA(Leu) + H(+)</text>
        <dbReference type="Rhea" id="RHEA:50420"/>
        <dbReference type="Rhea" id="RHEA-COMP:9613"/>
        <dbReference type="Rhea" id="RHEA-COMP:9622"/>
        <dbReference type="Rhea" id="RHEA-COMP:12669"/>
        <dbReference type="Rhea" id="RHEA-COMP:12674"/>
        <dbReference type="ChEBI" id="CHEBI:15378"/>
        <dbReference type="ChEBI" id="CHEBI:64720"/>
        <dbReference type="ChEBI" id="CHEBI:78442"/>
        <dbReference type="ChEBI" id="CHEBI:78494"/>
        <dbReference type="ChEBI" id="CHEBI:133042"/>
        <dbReference type="EC" id="2.3.2.29"/>
    </reaction>
</comment>
<evidence type="ECO:0000313" key="8">
    <source>
        <dbReference type="Proteomes" id="UP000093523"/>
    </source>
</evidence>
<dbReference type="Pfam" id="PF04377">
    <property type="entry name" value="ATE_C"/>
    <property type="match status" value="1"/>
</dbReference>
<evidence type="ECO:0000256" key="4">
    <source>
        <dbReference type="HAMAP-Rule" id="MF_00689"/>
    </source>
</evidence>
<dbReference type="STRING" id="688.A6E04_10945"/>
<gene>
    <name evidence="4" type="primary">bpt</name>
    <name evidence="7" type="ORF">A6E04_10945</name>
</gene>
<comment type="caution">
    <text evidence="7">The sequence shown here is derived from an EMBL/GenBank/DDBJ whole genome shotgun (WGS) entry which is preliminary data.</text>
</comment>
<dbReference type="PANTHER" id="PTHR21367:SF1">
    <property type="entry name" value="ARGINYL-TRNA--PROTEIN TRANSFERASE 1"/>
    <property type="match status" value="1"/>
</dbReference>
<accession>A0A1B9P1W2</accession>
<evidence type="ECO:0000256" key="1">
    <source>
        <dbReference type="ARBA" id="ARBA00022490"/>
    </source>
</evidence>
<comment type="catalytic activity">
    <reaction evidence="4">
        <text>N-terminal L-glutamyl-[protein] + L-leucyl-tRNA(Leu) = N-terminal L-leucyl-L-glutamyl-[protein] + tRNA(Leu) + H(+)</text>
        <dbReference type="Rhea" id="RHEA:50412"/>
        <dbReference type="Rhea" id="RHEA-COMP:9613"/>
        <dbReference type="Rhea" id="RHEA-COMP:9622"/>
        <dbReference type="Rhea" id="RHEA-COMP:12664"/>
        <dbReference type="Rhea" id="RHEA-COMP:12668"/>
        <dbReference type="ChEBI" id="CHEBI:15378"/>
        <dbReference type="ChEBI" id="CHEBI:64721"/>
        <dbReference type="ChEBI" id="CHEBI:78442"/>
        <dbReference type="ChEBI" id="CHEBI:78494"/>
        <dbReference type="ChEBI" id="CHEBI:133041"/>
        <dbReference type="EC" id="2.3.2.29"/>
    </reaction>
</comment>
<feature type="domain" description="N-end rule aminoacyl transferase C-terminal" evidence="6">
    <location>
        <begin position="104"/>
        <end position="223"/>
    </location>
</feature>
<organism evidence="7 8">
    <name type="scientific">Aliivibrio logei</name>
    <name type="common">Vibrio logei</name>
    <dbReference type="NCBI Taxonomy" id="688"/>
    <lineage>
        <taxon>Bacteria</taxon>
        <taxon>Pseudomonadati</taxon>
        <taxon>Pseudomonadota</taxon>
        <taxon>Gammaproteobacteria</taxon>
        <taxon>Vibrionales</taxon>
        <taxon>Vibrionaceae</taxon>
        <taxon>Aliivibrio</taxon>
    </lineage>
</organism>
<dbReference type="GO" id="GO:0005737">
    <property type="term" value="C:cytoplasm"/>
    <property type="evidence" value="ECO:0007669"/>
    <property type="project" value="UniProtKB-SubCell"/>
</dbReference>
<sequence>MTQYSLQVGLTPEGTCSYLPDQKDRLGVIMEPELHSLSGYQELIRLGFRRSGSTIYKPMCDSCNACQPLRIDAENFSPSKSQKRILNKSSHFEWEIKSQMDENWFSLYERYINARHQSGSMFPANKEQFFEFAQAEWLPRHFLHIYENEVLVSIAVTDLLSDSLSAMYTFFDPDNALSLGTVSVLIQLQLCTKLNKKWVYPGYQIDDCPAMKYKDRYKPNQKLVNMVWQG</sequence>
<dbReference type="InterPro" id="IPR017138">
    <property type="entry name" value="Asp_Glu_LeuTrfase"/>
</dbReference>
<evidence type="ECO:0000259" key="5">
    <source>
        <dbReference type="Pfam" id="PF04376"/>
    </source>
</evidence>
<evidence type="ECO:0000256" key="3">
    <source>
        <dbReference type="ARBA" id="ARBA00023315"/>
    </source>
</evidence>
<comment type="similarity">
    <text evidence="4">Belongs to the R-transferase family. Bpt subfamily.</text>
</comment>
<keyword evidence="1 4" id="KW-0963">Cytoplasm</keyword>
<keyword evidence="3 4" id="KW-0012">Acyltransferase</keyword>
<dbReference type="InterPro" id="IPR016181">
    <property type="entry name" value="Acyl_CoA_acyltransferase"/>
</dbReference>
<dbReference type="OrthoDB" id="9782022at2"/>
<dbReference type="Proteomes" id="UP000093523">
    <property type="component" value="Unassembled WGS sequence"/>
</dbReference>
<dbReference type="NCBIfam" id="NF002345">
    <property type="entry name" value="PRK01305.2-2"/>
    <property type="match status" value="1"/>
</dbReference>
<dbReference type="GO" id="GO:0004057">
    <property type="term" value="F:arginyl-tRNA--protein transferase activity"/>
    <property type="evidence" value="ECO:0007669"/>
    <property type="project" value="InterPro"/>
</dbReference>
<dbReference type="HAMAP" id="MF_00689">
    <property type="entry name" value="Bpt"/>
    <property type="match status" value="1"/>
</dbReference>
<reference evidence="7 8" key="1">
    <citation type="submission" date="2016-06" db="EMBL/GenBank/DDBJ databases">
        <authorList>
            <person name="Kjaerup R.B."/>
            <person name="Dalgaard T.S."/>
            <person name="Juul-Madsen H.R."/>
        </authorList>
    </citation>
    <scope>NUCLEOTIDE SEQUENCE [LARGE SCALE GENOMIC DNA]</scope>
    <source>
        <strain evidence="7 8">1S159</strain>
    </source>
</reference>
<evidence type="ECO:0000259" key="6">
    <source>
        <dbReference type="Pfam" id="PF04377"/>
    </source>
</evidence>
<evidence type="ECO:0000256" key="2">
    <source>
        <dbReference type="ARBA" id="ARBA00022679"/>
    </source>
</evidence>
<feature type="domain" description="N-end aminoacyl transferase N-terminal" evidence="5">
    <location>
        <begin position="15"/>
        <end position="84"/>
    </location>
</feature>
<dbReference type="PIRSF" id="PIRSF037208">
    <property type="entry name" value="ATE_pro_prd"/>
    <property type="match status" value="1"/>
</dbReference>
<dbReference type="NCBIfam" id="NF002346">
    <property type="entry name" value="PRK01305.2-3"/>
    <property type="match status" value="1"/>
</dbReference>
<dbReference type="EMBL" id="MAJU01000008">
    <property type="protein sequence ID" value="OCH22349.1"/>
    <property type="molecule type" value="Genomic_DNA"/>
</dbReference>
<evidence type="ECO:0000313" key="7">
    <source>
        <dbReference type="EMBL" id="OCH22349.1"/>
    </source>
</evidence>
<protein>
    <recommendedName>
        <fullName evidence="4">Aspartate/glutamate leucyltransferase</fullName>
        <ecNumber evidence="4">2.3.2.29</ecNumber>
    </recommendedName>
</protein>
<keyword evidence="2 4" id="KW-0808">Transferase</keyword>
<dbReference type="InterPro" id="IPR007471">
    <property type="entry name" value="N-end_Aminoacyl_Trfase_N"/>
</dbReference>
<comment type="subcellular location">
    <subcellularLocation>
        <location evidence="4">Cytoplasm</location>
    </subcellularLocation>
</comment>
<proteinExistence type="inferred from homology"/>
<dbReference type="SUPFAM" id="SSF55729">
    <property type="entry name" value="Acyl-CoA N-acyltransferases (Nat)"/>
    <property type="match status" value="1"/>
</dbReference>
<dbReference type="GO" id="GO:0071596">
    <property type="term" value="P:ubiquitin-dependent protein catabolic process via the N-end rule pathway"/>
    <property type="evidence" value="ECO:0007669"/>
    <property type="project" value="InterPro"/>
</dbReference>
<dbReference type="RefSeq" id="WP_012550731.1">
    <property type="nucleotide sequence ID" value="NZ_CAWMPN010000008.1"/>
</dbReference>
<comment type="function">
    <text evidence="4">Functions in the N-end rule pathway of protein degradation where it conjugates Leu from its aminoacyl-tRNA to the N-termini of proteins containing an N-terminal aspartate or glutamate.</text>
</comment>
<dbReference type="Pfam" id="PF04376">
    <property type="entry name" value="ATE_N"/>
    <property type="match status" value="1"/>
</dbReference>
<dbReference type="AlphaFoldDB" id="A0A1B9P1W2"/>
<dbReference type="InterPro" id="IPR007472">
    <property type="entry name" value="N-end_Aminoacyl_Trfase_C"/>
</dbReference>
<dbReference type="InterPro" id="IPR030700">
    <property type="entry name" value="N-end_Aminoacyl_Trfase"/>
</dbReference>
<dbReference type="PANTHER" id="PTHR21367">
    <property type="entry name" value="ARGININE-TRNA-PROTEIN TRANSFERASE 1"/>
    <property type="match status" value="1"/>
</dbReference>
<name>A0A1B9P1W2_ALILO</name>
<dbReference type="GO" id="GO:0008914">
    <property type="term" value="F:leucyl-tRNA--protein transferase activity"/>
    <property type="evidence" value="ECO:0007669"/>
    <property type="project" value="UniProtKB-UniRule"/>
</dbReference>
<dbReference type="EC" id="2.3.2.29" evidence="4"/>